<keyword evidence="2" id="KW-0732">Signal</keyword>
<keyword evidence="4" id="KW-1185">Reference proteome</keyword>
<evidence type="ECO:0000313" key="4">
    <source>
        <dbReference type="Proteomes" id="UP001432014"/>
    </source>
</evidence>
<evidence type="ECO:0000256" key="1">
    <source>
        <dbReference type="SAM" id="MobiDB-lite"/>
    </source>
</evidence>
<feature type="region of interest" description="Disordered" evidence="1">
    <location>
        <begin position="205"/>
        <end position="224"/>
    </location>
</feature>
<dbReference type="Proteomes" id="UP001432014">
    <property type="component" value="Chromosome"/>
</dbReference>
<reference evidence="3 4" key="1">
    <citation type="submission" date="2022-10" db="EMBL/GenBank/DDBJ databases">
        <title>The complete genomes of actinobacterial strains from the NBC collection.</title>
        <authorList>
            <person name="Joergensen T.S."/>
            <person name="Alvarez Arevalo M."/>
            <person name="Sterndorff E.B."/>
            <person name="Faurdal D."/>
            <person name="Vuksanovic O."/>
            <person name="Mourched A.-S."/>
            <person name="Charusanti P."/>
            <person name="Shaw S."/>
            <person name="Blin K."/>
            <person name="Weber T."/>
        </authorList>
    </citation>
    <scope>NUCLEOTIDE SEQUENCE [LARGE SCALE GENOMIC DNA]</scope>
    <source>
        <strain evidence="3 4">NBC_01247</strain>
    </source>
</reference>
<feature type="chain" id="PRO_5046684977" evidence="2">
    <location>
        <begin position="25"/>
        <end position="434"/>
    </location>
</feature>
<dbReference type="RefSeq" id="WP_329496585.1">
    <property type="nucleotide sequence ID" value="NZ_CP108460.1"/>
</dbReference>
<sequence>MLLRRPAAALALLTALALPLSALATGTATAAPAVAPAVAPAPTAPAGYVPVNPIRAYDTRNSFLTTWASYSPMGPDENLTVPLAPYTGHMPPARANVVPADATAVVVNVTATAPTTDGYLSLSAMAGAPRTVPTTSSVNFTVGQTVSNLVTVPVAQNVSVPGSGGDQHLPTINVYNHTGATHVVIDILGYYQPGAAAKYEPTTPTRLLDTREGSGTKLGPDTSRGLVVGREDLGTRGATAVVLNVTVTDPDADSFLTVFPPLQFVPSTSNINFAPGRTVPNQVVVPLNYGDKINLYNHVGSVHVIVDLVGYYGPTGHGLYSAIAPARLLDSRTSGGRRPPYSSTTVPVAGAAGIPAEATAATLNVTATEPDTAGHLVVHPAGTPLPNTSNVNFTAGGTSANGVTATLGGGGVEVDNRSGATHEIVDVTGWFTNG</sequence>
<organism evidence="3 4">
    <name type="scientific">Kitasatospora herbaricolor</name>
    <dbReference type="NCBI Taxonomy" id="68217"/>
    <lineage>
        <taxon>Bacteria</taxon>
        <taxon>Bacillati</taxon>
        <taxon>Actinomycetota</taxon>
        <taxon>Actinomycetes</taxon>
        <taxon>Kitasatosporales</taxon>
        <taxon>Streptomycetaceae</taxon>
        <taxon>Kitasatospora</taxon>
    </lineage>
</organism>
<evidence type="ECO:0000313" key="3">
    <source>
        <dbReference type="EMBL" id="WUS57692.1"/>
    </source>
</evidence>
<protein>
    <submittedName>
        <fullName evidence="3">Uncharacterized protein</fullName>
    </submittedName>
</protein>
<proteinExistence type="predicted"/>
<accession>A0ABZ1WA11</accession>
<feature type="signal peptide" evidence="2">
    <location>
        <begin position="1"/>
        <end position="24"/>
    </location>
</feature>
<dbReference type="EMBL" id="CP108482">
    <property type="protein sequence ID" value="WUS57692.1"/>
    <property type="molecule type" value="Genomic_DNA"/>
</dbReference>
<name>A0ABZ1WA11_9ACTN</name>
<gene>
    <name evidence="3" type="ORF">OG469_20540</name>
</gene>
<evidence type="ECO:0000256" key="2">
    <source>
        <dbReference type="SAM" id="SignalP"/>
    </source>
</evidence>